<dbReference type="AlphaFoldDB" id="A0AAV7M548"/>
<accession>A0AAV7M548</accession>
<evidence type="ECO:0000313" key="3">
    <source>
        <dbReference type="Proteomes" id="UP001066276"/>
    </source>
</evidence>
<keyword evidence="3" id="KW-1185">Reference proteome</keyword>
<organism evidence="2 3">
    <name type="scientific">Pleurodeles waltl</name>
    <name type="common">Iberian ribbed newt</name>
    <dbReference type="NCBI Taxonomy" id="8319"/>
    <lineage>
        <taxon>Eukaryota</taxon>
        <taxon>Metazoa</taxon>
        <taxon>Chordata</taxon>
        <taxon>Craniata</taxon>
        <taxon>Vertebrata</taxon>
        <taxon>Euteleostomi</taxon>
        <taxon>Amphibia</taxon>
        <taxon>Batrachia</taxon>
        <taxon>Caudata</taxon>
        <taxon>Salamandroidea</taxon>
        <taxon>Salamandridae</taxon>
        <taxon>Pleurodelinae</taxon>
        <taxon>Pleurodeles</taxon>
    </lineage>
</organism>
<sequence length="172" mass="18388">MWKTGGLPPVFRCPNESSMAAQLAAPPWRILTPHTAILFLAVRPPGTGWRYGVSWGPWGPLQCPCQWHGHCRGPRKRAPLCISVSALQTLKYATGATAPVAPSHSAGSIQSRRPRGKVVFHWAGGRPFGGRPPAQWKTQNHRSGLTTAVRCSGGGTLAGGRPPPPAKVRITP</sequence>
<dbReference type="EMBL" id="JANPWB010000014">
    <property type="protein sequence ID" value="KAJ1098501.1"/>
    <property type="molecule type" value="Genomic_DNA"/>
</dbReference>
<evidence type="ECO:0000256" key="1">
    <source>
        <dbReference type="SAM" id="MobiDB-lite"/>
    </source>
</evidence>
<gene>
    <name evidence="2" type="ORF">NDU88_003612</name>
</gene>
<protein>
    <submittedName>
        <fullName evidence="2">Uncharacterized protein</fullName>
    </submittedName>
</protein>
<dbReference type="Proteomes" id="UP001066276">
    <property type="component" value="Chromosome 10"/>
</dbReference>
<proteinExistence type="predicted"/>
<comment type="caution">
    <text evidence="2">The sequence shown here is derived from an EMBL/GenBank/DDBJ whole genome shotgun (WGS) entry which is preliminary data.</text>
</comment>
<reference evidence="2" key="1">
    <citation type="journal article" date="2022" name="bioRxiv">
        <title>Sequencing and chromosome-scale assembly of the giantPleurodeles waltlgenome.</title>
        <authorList>
            <person name="Brown T."/>
            <person name="Elewa A."/>
            <person name="Iarovenko S."/>
            <person name="Subramanian E."/>
            <person name="Araus A.J."/>
            <person name="Petzold A."/>
            <person name="Susuki M."/>
            <person name="Suzuki K.-i.T."/>
            <person name="Hayashi T."/>
            <person name="Toyoda A."/>
            <person name="Oliveira C."/>
            <person name="Osipova E."/>
            <person name="Leigh N.D."/>
            <person name="Simon A."/>
            <person name="Yun M.H."/>
        </authorList>
    </citation>
    <scope>NUCLEOTIDE SEQUENCE</scope>
    <source>
        <strain evidence="2">20211129_DDA</strain>
        <tissue evidence="2">Liver</tissue>
    </source>
</reference>
<name>A0AAV7M548_PLEWA</name>
<feature type="region of interest" description="Disordered" evidence="1">
    <location>
        <begin position="151"/>
        <end position="172"/>
    </location>
</feature>
<evidence type="ECO:0000313" key="2">
    <source>
        <dbReference type="EMBL" id="KAJ1098501.1"/>
    </source>
</evidence>